<reference evidence="2" key="1">
    <citation type="submission" date="2022-07" db="EMBL/GenBank/DDBJ databases">
        <title>Phylogenomic reconstructions and comparative analyses of Kickxellomycotina fungi.</title>
        <authorList>
            <person name="Reynolds N.K."/>
            <person name="Stajich J.E."/>
            <person name="Barry K."/>
            <person name="Grigoriev I.V."/>
            <person name="Crous P."/>
            <person name="Smith M.E."/>
        </authorList>
    </citation>
    <scope>NUCLEOTIDE SEQUENCE</scope>
    <source>
        <strain evidence="2">NRRL 1565</strain>
    </source>
</reference>
<proteinExistence type="predicted"/>
<dbReference type="AlphaFoldDB" id="A0A9W8HUB4"/>
<dbReference type="Proteomes" id="UP001140094">
    <property type="component" value="Unassembled WGS sequence"/>
</dbReference>
<evidence type="ECO:0000313" key="2">
    <source>
        <dbReference type="EMBL" id="KAJ2800324.1"/>
    </source>
</evidence>
<evidence type="ECO:0000256" key="1">
    <source>
        <dbReference type="SAM" id="SignalP"/>
    </source>
</evidence>
<accession>A0A9W8HUB4</accession>
<keyword evidence="3" id="KW-1185">Reference proteome</keyword>
<protein>
    <submittedName>
        <fullName evidence="2">Uncharacterized protein</fullName>
    </submittedName>
</protein>
<gene>
    <name evidence="2" type="ORF">H4R20_004107</name>
</gene>
<organism evidence="2 3">
    <name type="scientific">Coemansia guatemalensis</name>
    <dbReference type="NCBI Taxonomy" id="2761395"/>
    <lineage>
        <taxon>Eukaryota</taxon>
        <taxon>Fungi</taxon>
        <taxon>Fungi incertae sedis</taxon>
        <taxon>Zoopagomycota</taxon>
        <taxon>Kickxellomycotina</taxon>
        <taxon>Kickxellomycetes</taxon>
        <taxon>Kickxellales</taxon>
        <taxon>Kickxellaceae</taxon>
        <taxon>Coemansia</taxon>
    </lineage>
</organism>
<feature type="chain" id="PRO_5040787787" evidence="1">
    <location>
        <begin position="20"/>
        <end position="201"/>
    </location>
</feature>
<dbReference type="EMBL" id="JANBUO010001007">
    <property type="protein sequence ID" value="KAJ2800324.1"/>
    <property type="molecule type" value="Genomic_DNA"/>
</dbReference>
<evidence type="ECO:0000313" key="3">
    <source>
        <dbReference type="Proteomes" id="UP001140094"/>
    </source>
</evidence>
<feature type="signal peptide" evidence="1">
    <location>
        <begin position="1"/>
        <end position="19"/>
    </location>
</feature>
<comment type="caution">
    <text evidence="2">The sequence shown here is derived from an EMBL/GenBank/DDBJ whole genome shotgun (WGS) entry which is preliminary data.</text>
</comment>
<name>A0A9W8HUB4_9FUNG</name>
<keyword evidence="1" id="KW-0732">Signal</keyword>
<dbReference type="OrthoDB" id="5558474at2759"/>
<sequence length="201" mass="21431">MRIDFALLTIASVSTTVAGTNIGAPMAEVKRQIPGGMAGIDGMNEHDRSPFAAFWNQGLVPGQGFPQVGMSAYGYGLPGLGLGRYLDPDALILAGAGEGEINNQDLDNLDNEIYGYDRFKDNEGRGSRPDPAYPGCFKSENCNENGNAVGHVDNNYNDRPDSTYHHHHYHDSAAARTLGNSGGRFSVQVVTMLLIATALGA</sequence>